<feature type="compositionally biased region" description="Polar residues" evidence="1">
    <location>
        <begin position="46"/>
        <end position="67"/>
    </location>
</feature>
<feature type="domain" description="DUF4476" evidence="2">
    <location>
        <begin position="198"/>
        <end position="288"/>
    </location>
</feature>
<proteinExistence type="predicted"/>
<evidence type="ECO:0000256" key="1">
    <source>
        <dbReference type="SAM" id="MobiDB-lite"/>
    </source>
</evidence>
<sequence length="292" mass="33760">MKNIFIGLALFTAIYSFGQEAGKAGELLKNEASKTEMQSAKIPNFDNKNSSRNNSGFRNPNNQNNGFRTPDYRWNQNYGYAEVFLRIPEQGYFAVEVGDQMISNGSGKYRFFDLQSGRIPISIYDNGFLIYRTTLMVRNNNRLVLDFFTDYGLYLLDSYPVKSQSYGFNDWNDVWNDPYGNHSSDWDNSGMGSNFNIMNTDTFNQFFEMLKKNASFDEDKLSFINQQTRTTAFTSQQIGSLVKSLSFDKNKLSLAKSLYSKCADREKYFIVYDAFDFESSKRELMNFISKSR</sequence>
<evidence type="ECO:0000313" key="4">
    <source>
        <dbReference type="Proteomes" id="UP000628669"/>
    </source>
</evidence>
<accession>A0ABS1FX06</accession>
<protein>
    <submittedName>
        <fullName evidence="3">DUF4476 domain-containing protein</fullName>
    </submittedName>
</protein>
<comment type="caution">
    <text evidence="3">The sequence shown here is derived from an EMBL/GenBank/DDBJ whole genome shotgun (WGS) entry which is preliminary data.</text>
</comment>
<dbReference type="InterPro" id="IPR028011">
    <property type="entry name" value="DUF4476"/>
</dbReference>
<dbReference type="Proteomes" id="UP000628669">
    <property type="component" value="Unassembled WGS sequence"/>
</dbReference>
<name>A0ABS1FX06_9FLAO</name>
<evidence type="ECO:0000313" key="3">
    <source>
        <dbReference type="EMBL" id="MBK1896947.1"/>
    </source>
</evidence>
<feature type="region of interest" description="Disordered" evidence="1">
    <location>
        <begin position="38"/>
        <end position="70"/>
    </location>
</feature>
<reference evidence="4" key="1">
    <citation type="submission" date="2021-01" db="EMBL/GenBank/DDBJ databases">
        <title>Genome public.</title>
        <authorList>
            <person name="Liu C."/>
            <person name="Sun Q."/>
        </authorList>
    </citation>
    <scope>NUCLEOTIDE SEQUENCE [LARGE SCALE GENOMIC DNA]</scope>
    <source>
        <strain evidence="4">YIM B02567</strain>
    </source>
</reference>
<organism evidence="3 4">
    <name type="scientific">Chryseobacterium paridis</name>
    <dbReference type="NCBI Taxonomy" id="2800328"/>
    <lineage>
        <taxon>Bacteria</taxon>
        <taxon>Pseudomonadati</taxon>
        <taxon>Bacteroidota</taxon>
        <taxon>Flavobacteriia</taxon>
        <taxon>Flavobacteriales</taxon>
        <taxon>Weeksellaceae</taxon>
        <taxon>Chryseobacterium group</taxon>
        <taxon>Chryseobacterium</taxon>
    </lineage>
</organism>
<evidence type="ECO:0000259" key="2">
    <source>
        <dbReference type="Pfam" id="PF14771"/>
    </source>
</evidence>
<dbReference type="EMBL" id="JAENHK010000010">
    <property type="protein sequence ID" value="MBK1896947.1"/>
    <property type="molecule type" value="Genomic_DNA"/>
</dbReference>
<gene>
    <name evidence="3" type="ORF">JHL15_14355</name>
</gene>
<keyword evidence="4" id="KW-1185">Reference proteome</keyword>
<dbReference type="RefSeq" id="WP_200246805.1">
    <property type="nucleotide sequence ID" value="NZ_JAENHK010000010.1"/>
</dbReference>
<dbReference type="Pfam" id="PF14771">
    <property type="entry name" value="DUF4476"/>
    <property type="match status" value="1"/>
</dbReference>